<evidence type="ECO:0000259" key="2">
    <source>
        <dbReference type="Pfam" id="PF04773"/>
    </source>
</evidence>
<gene>
    <name evidence="4" type="ORF">HUW51_24190</name>
</gene>
<keyword evidence="1" id="KW-0472">Membrane</keyword>
<dbReference type="EMBL" id="CP055156">
    <property type="protein sequence ID" value="QNF35657.1"/>
    <property type="molecule type" value="Genomic_DNA"/>
</dbReference>
<dbReference type="InterPro" id="IPR032508">
    <property type="entry name" value="FecR_C"/>
</dbReference>
<dbReference type="GO" id="GO:0016989">
    <property type="term" value="F:sigma factor antagonist activity"/>
    <property type="evidence" value="ECO:0007669"/>
    <property type="project" value="TreeGrafter"/>
</dbReference>
<proteinExistence type="predicted"/>
<sequence>MENKRDPFANAIFIMKYLRGELNSSEEEAIIGWLNQSKANTAFLQTIQDEEKLKAELDFYASIDTQKNWQQLVEKSQPENRIRKLWPNPSIFKYAAVFLLVALSFLAVYVSKKQPNIALHPAISAELPEIKPGKNQAKLTLADGTELILDETKDGILRANDQIKITKLNGRVVYQFMGKPAAGRALEYHTISTPKGGQYQLSLPDGTQVWLNAASTLRFPVAFTSSERQVTLIGEGYFEVAKNKKQPFRVTANAIIVEVLGTHFNVKAYSEEGVTRTTLLEGSVKVNKAAEGLILKPGFQAITDQEAKIKTTTADLDQVIAWKEGYFQFDNEDFNAIVPQLERWYDVEFTYPPTIGSWKFAGAIPRNTNLNQVLQMLELSGSIKFKQAGRRIMVEPKE</sequence>
<dbReference type="InterPro" id="IPR012373">
    <property type="entry name" value="Ferrdict_sens_TM"/>
</dbReference>
<dbReference type="Gene3D" id="2.60.120.1440">
    <property type="match status" value="1"/>
</dbReference>
<evidence type="ECO:0000259" key="3">
    <source>
        <dbReference type="Pfam" id="PF16344"/>
    </source>
</evidence>
<keyword evidence="1" id="KW-0812">Transmembrane</keyword>
<organism evidence="4 5">
    <name type="scientific">Adhaeribacter swui</name>
    <dbReference type="NCBI Taxonomy" id="2086471"/>
    <lineage>
        <taxon>Bacteria</taxon>
        <taxon>Pseudomonadati</taxon>
        <taxon>Bacteroidota</taxon>
        <taxon>Cytophagia</taxon>
        <taxon>Cytophagales</taxon>
        <taxon>Hymenobacteraceae</taxon>
        <taxon>Adhaeribacter</taxon>
    </lineage>
</organism>
<dbReference type="FunFam" id="2.60.120.1440:FF:000001">
    <property type="entry name" value="Putative anti-sigma factor"/>
    <property type="match status" value="1"/>
</dbReference>
<protein>
    <submittedName>
        <fullName evidence="4">FecR domain-containing protein</fullName>
    </submittedName>
</protein>
<dbReference type="Proteomes" id="UP000515237">
    <property type="component" value="Chromosome"/>
</dbReference>
<dbReference type="Pfam" id="PF04773">
    <property type="entry name" value="FecR"/>
    <property type="match status" value="1"/>
</dbReference>
<dbReference type="Pfam" id="PF16344">
    <property type="entry name" value="FecR_C"/>
    <property type="match status" value="1"/>
</dbReference>
<keyword evidence="5" id="KW-1185">Reference proteome</keyword>
<dbReference type="PANTHER" id="PTHR30273:SF2">
    <property type="entry name" value="PROTEIN FECR"/>
    <property type="match status" value="1"/>
</dbReference>
<reference evidence="4 5" key="1">
    <citation type="journal article" date="2018" name="Int. J. Syst. Evol. Microbiol.">
        <title>Adhaeribacter swui sp. nov., isolated from wet mud.</title>
        <authorList>
            <person name="Kim D.U."/>
            <person name="Kim K.W."/>
            <person name="Kang M.S."/>
            <person name="Kim J.Y."/>
            <person name="Jang J.H."/>
            <person name="Kim M.K."/>
        </authorList>
    </citation>
    <scope>NUCLEOTIDE SEQUENCE [LARGE SCALE GENOMIC DNA]</scope>
    <source>
        <strain evidence="4 5">KCTC 52873</strain>
    </source>
</reference>
<dbReference type="AlphaFoldDB" id="A0A7G7GES3"/>
<evidence type="ECO:0000256" key="1">
    <source>
        <dbReference type="SAM" id="Phobius"/>
    </source>
</evidence>
<evidence type="ECO:0000313" key="4">
    <source>
        <dbReference type="EMBL" id="QNF35657.1"/>
    </source>
</evidence>
<feature type="transmembrane region" description="Helical" evidence="1">
    <location>
        <begin position="91"/>
        <end position="110"/>
    </location>
</feature>
<feature type="domain" description="FecR protein" evidence="2">
    <location>
        <begin position="190"/>
        <end position="285"/>
    </location>
</feature>
<dbReference type="KEGG" id="aswu:HUW51_24190"/>
<feature type="domain" description="Protein FecR C-terminal" evidence="3">
    <location>
        <begin position="326"/>
        <end position="394"/>
    </location>
</feature>
<keyword evidence="1" id="KW-1133">Transmembrane helix</keyword>
<name>A0A7G7GES3_9BACT</name>
<evidence type="ECO:0000313" key="5">
    <source>
        <dbReference type="Proteomes" id="UP000515237"/>
    </source>
</evidence>
<dbReference type="PANTHER" id="PTHR30273">
    <property type="entry name" value="PERIPLASMIC SIGNAL SENSOR AND SIGMA FACTOR ACTIVATOR FECR-RELATED"/>
    <property type="match status" value="1"/>
</dbReference>
<dbReference type="InterPro" id="IPR006860">
    <property type="entry name" value="FecR"/>
</dbReference>
<dbReference type="Gene3D" id="3.55.50.30">
    <property type="match status" value="1"/>
</dbReference>
<dbReference type="RefSeq" id="WP_185272146.1">
    <property type="nucleotide sequence ID" value="NZ_CP055156.1"/>
</dbReference>
<accession>A0A7G7GES3</accession>